<feature type="domain" description="N-(5'phosphoribosyl) anthranilate isomerase (PRAI)" evidence="10">
    <location>
        <begin position="7"/>
        <end position="209"/>
    </location>
</feature>
<proteinExistence type="inferred from homology"/>
<evidence type="ECO:0000256" key="3">
    <source>
        <dbReference type="ARBA" id="ARBA00012572"/>
    </source>
</evidence>
<dbReference type="PANTHER" id="PTHR42894:SF1">
    <property type="entry name" value="N-(5'-PHOSPHORIBOSYL)ANTHRANILATE ISOMERASE"/>
    <property type="match status" value="1"/>
</dbReference>
<accession>A0ABW4LUK4</accession>
<evidence type="ECO:0000256" key="9">
    <source>
        <dbReference type="HAMAP-Rule" id="MF_00135"/>
    </source>
</evidence>
<keyword evidence="7 9" id="KW-0057">Aromatic amino acid biosynthesis</keyword>
<dbReference type="Proteomes" id="UP001597214">
    <property type="component" value="Unassembled WGS sequence"/>
</dbReference>
<evidence type="ECO:0000256" key="2">
    <source>
        <dbReference type="ARBA" id="ARBA00004664"/>
    </source>
</evidence>
<dbReference type="InterPro" id="IPR013785">
    <property type="entry name" value="Aldolase_TIM"/>
</dbReference>
<sequence length="219" mass="24691">MYRPLLKYCGNRSFADWKTVMSSSCDYVGLIFAESKRKVTSSEVKKWIEKQPVVNAKKIVGVFVNESVENIVRVAEEVPLDVIQCHGKEPPLLLKELKTRTKKEVWKVIHHGEHSLSEMKLFHGVADGYVIDSKQKGKWGGTGISFDWSHIPSYINEASAQAVPCWIAGGVNANNIHSLLNYEPFGIDIASGIEEKERKDETIIRTIEKRVYNCANNVS</sequence>
<gene>
    <name evidence="9" type="primary">trpF</name>
    <name evidence="11" type="ORF">ACFSCX_18650</name>
</gene>
<evidence type="ECO:0000256" key="5">
    <source>
        <dbReference type="ARBA" id="ARBA00022605"/>
    </source>
</evidence>
<comment type="pathway">
    <text evidence="2 9">Amino-acid biosynthesis; L-tryptophan biosynthesis; L-tryptophan from chorismate: step 3/5.</text>
</comment>
<evidence type="ECO:0000256" key="1">
    <source>
        <dbReference type="ARBA" id="ARBA00001164"/>
    </source>
</evidence>
<protein>
    <recommendedName>
        <fullName evidence="4 9">N-(5'-phosphoribosyl)anthranilate isomerase</fullName>
        <shortName evidence="9">PRAI</shortName>
        <ecNumber evidence="3 9">5.3.1.24</ecNumber>
    </recommendedName>
</protein>
<keyword evidence="5 9" id="KW-0028">Amino-acid biosynthesis</keyword>
<keyword evidence="12" id="KW-1185">Reference proteome</keyword>
<dbReference type="CDD" id="cd00405">
    <property type="entry name" value="PRAI"/>
    <property type="match status" value="1"/>
</dbReference>
<evidence type="ECO:0000256" key="4">
    <source>
        <dbReference type="ARBA" id="ARBA00022272"/>
    </source>
</evidence>
<dbReference type="HAMAP" id="MF_00135">
    <property type="entry name" value="PRAI"/>
    <property type="match status" value="1"/>
</dbReference>
<name>A0ABW4LUK4_9BACI</name>
<evidence type="ECO:0000313" key="11">
    <source>
        <dbReference type="EMBL" id="MFD1738546.1"/>
    </source>
</evidence>
<dbReference type="PANTHER" id="PTHR42894">
    <property type="entry name" value="N-(5'-PHOSPHORIBOSYL)ANTHRANILATE ISOMERASE"/>
    <property type="match status" value="1"/>
</dbReference>
<keyword evidence="8 9" id="KW-0413">Isomerase</keyword>
<dbReference type="Gene3D" id="3.20.20.70">
    <property type="entry name" value="Aldolase class I"/>
    <property type="match status" value="1"/>
</dbReference>
<dbReference type="InterPro" id="IPR001240">
    <property type="entry name" value="PRAI_dom"/>
</dbReference>
<comment type="catalytic activity">
    <reaction evidence="1 9">
        <text>N-(5-phospho-beta-D-ribosyl)anthranilate = 1-(2-carboxyphenylamino)-1-deoxy-D-ribulose 5-phosphate</text>
        <dbReference type="Rhea" id="RHEA:21540"/>
        <dbReference type="ChEBI" id="CHEBI:18277"/>
        <dbReference type="ChEBI" id="CHEBI:58613"/>
        <dbReference type="EC" id="5.3.1.24"/>
    </reaction>
</comment>
<reference evidence="12" key="1">
    <citation type="journal article" date="2019" name="Int. J. Syst. Evol. Microbiol.">
        <title>The Global Catalogue of Microorganisms (GCM) 10K type strain sequencing project: providing services to taxonomists for standard genome sequencing and annotation.</title>
        <authorList>
            <consortium name="The Broad Institute Genomics Platform"/>
            <consortium name="The Broad Institute Genome Sequencing Center for Infectious Disease"/>
            <person name="Wu L."/>
            <person name="Ma J."/>
        </authorList>
    </citation>
    <scope>NUCLEOTIDE SEQUENCE [LARGE SCALE GENOMIC DNA]</scope>
    <source>
        <strain evidence="12">CCUG 49339</strain>
    </source>
</reference>
<dbReference type="RefSeq" id="WP_377929748.1">
    <property type="nucleotide sequence ID" value="NZ_JBHUEM010000045.1"/>
</dbReference>
<comment type="caution">
    <text evidence="11">The sequence shown here is derived from an EMBL/GenBank/DDBJ whole genome shotgun (WGS) entry which is preliminary data.</text>
</comment>
<organism evidence="11 12">
    <name type="scientific">Bacillus salitolerans</name>
    <dbReference type="NCBI Taxonomy" id="1437434"/>
    <lineage>
        <taxon>Bacteria</taxon>
        <taxon>Bacillati</taxon>
        <taxon>Bacillota</taxon>
        <taxon>Bacilli</taxon>
        <taxon>Bacillales</taxon>
        <taxon>Bacillaceae</taxon>
        <taxon>Bacillus</taxon>
    </lineage>
</organism>
<dbReference type="GO" id="GO:0004640">
    <property type="term" value="F:phosphoribosylanthranilate isomerase activity"/>
    <property type="evidence" value="ECO:0007669"/>
    <property type="project" value="UniProtKB-EC"/>
</dbReference>
<dbReference type="EC" id="5.3.1.24" evidence="3 9"/>
<evidence type="ECO:0000256" key="8">
    <source>
        <dbReference type="ARBA" id="ARBA00023235"/>
    </source>
</evidence>
<comment type="similarity">
    <text evidence="9">Belongs to the TrpF family.</text>
</comment>
<evidence type="ECO:0000313" key="12">
    <source>
        <dbReference type="Proteomes" id="UP001597214"/>
    </source>
</evidence>
<keyword evidence="6 9" id="KW-0822">Tryptophan biosynthesis</keyword>
<dbReference type="Pfam" id="PF00697">
    <property type="entry name" value="PRAI"/>
    <property type="match status" value="1"/>
</dbReference>
<dbReference type="EMBL" id="JBHUEM010000045">
    <property type="protein sequence ID" value="MFD1738546.1"/>
    <property type="molecule type" value="Genomic_DNA"/>
</dbReference>
<dbReference type="InterPro" id="IPR011060">
    <property type="entry name" value="RibuloseP-bd_barrel"/>
</dbReference>
<evidence type="ECO:0000259" key="10">
    <source>
        <dbReference type="Pfam" id="PF00697"/>
    </source>
</evidence>
<dbReference type="NCBIfam" id="NF002301">
    <property type="entry name" value="PRK01222.2-1"/>
    <property type="match status" value="1"/>
</dbReference>
<dbReference type="SUPFAM" id="SSF51366">
    <property type="entry name" value="Ribulose-phoshate binding barrel"/>
    <property type="match status" value="1"/>
</dbReference>
<evidence type="ECO:0000256" key="7">
    <source>
        <dbReference type="ARBA" id="ARBA00023141"/>
    </source>
</evidence>
<dbReference type="InterPro" id="IPR044643">
    <property type="entry name" value="TrpF_fam"/>
</dbReference>
<evidence type="ECO:0000256" key="6">
    <source>
        <dbReference type="ARBA" id="ARBA00022822"/>
    </source>
</evidence>